<reference evidence="1 4" key="2">
    <citation type="submission" date="2020-08" db="EMBL/GenBank/DDBJ databases">
        <title>Genomic Encyclopedia of Type Strains, Phase IV (KMG-V): Genome sequencing to study the core and pangenomes of soil and plant-associated prokaryotes.</title>
        <authorList>
            <person name="Whitman W."/>
        </authorList>
    </citation>
    <scope>NUCLEOTIDE SEQUENCE [LARGE SCALE GENOMIC DNA]</scope>
    <source>
        <strain evidence="1 4">34/80</strain>
    </source>
</reference>
<evidence type="ECO:0000313" key="4">
    <source>
        <dbReference type="Proteomes" id="UP000524450"/>
    </source>
</evidence>
<protein>
    <submittedName>
        <fullName evidence="1">Flagellar biosynthesis/type III secretory pathway protein FliH</fullName>
    </submittedName>
</protein>
<evidence type="ECO:0000313" key="2">
    <source>
        <dbReference type="EMBL" id="RUR71586.1"/>
    </source>
</evidence>
<evidence type="ECO:0000313" key="1">
    <source>
        <dbReference type="EMBL" id="MBB4219664.1"/>
    </source>
</evidence>
<gene>
    <name evidence="2" type="ORF">EJP67_31525</name>
    <name evidence="1" type="ORF">GGD71_000411</name>
</gene>
<keyword evidence="1" id="KW-0282">Flagellum</keyword>
<sequence>MNAIKVARRFIETDPANDSAKILAQLVLALESERSFELITLYELDYKSFQLAMDILKEWRLDRYYASKSKLFDLSLQVSELEKSSEPRKNAPEAKA</sequence>
<name>A0A433MUW1_9BURK</name>
<keyword evidence="1" id="KW-0969">Cilium</keyword>
<dbReference type="RefSeq" id="WP_126025651.1">
    <property type="nucleotide sequence ID" value="NZ_JACIFZ010000001.1"/>
</dbReference>
<dbReference type="AlphaFoldDB" id="A0A433MUW1"/>
<keyword evidence="1" id="KW-0966">Cell projection</keyword>
<reference evidence="2 3" key="1">
    <citation type="submission" date="2018-12" db="EMBL/GenBank/DDBJ databases">
        <title>The genome sequences of Variovorax guangxiensis DSM 27352.</title>
        <authorList>
            <person name="Gao J."/>
            <person name="Sun J."/>
        </authorList>
    </citation>
    <scope>NUCLEOTIDE SEQUENCE [LARGE SCALE GENOMIC DNA]</scope>
    <source>
        <strain evidence="2 3">DSM 27352</strain>
    </source>
</reference>
<dbReference type="Proteomes" id="UP000281118">
    <property type="component" value="Unassembled WGS sequence"/>
</dbReference>
<evidence type="ECO:0000313" key="3">
    <source>
        <dbReference type="Proteomes" id="UP000281118"/>
    </source>
</evidence>
<dbReference type="EMBL" id="JACIFZ010000001">
    <property type="protein sequence ID" value="MBB4219664.1"/>
    <property type="molecule type" value="Genomic_DNA"/>
</dbReference>
<organism evidence="2 3">
    <name type="scientific">Variovorax guangxiensis</name>
    <dbReference type="NCBI Taxonomy" id="1775474"/>
    <lineage>
        <taxon>Bacteria</taxon>
        <taxon>Pseudomonadati</taxon>
        <taxon>Pseudomonadota</taxon>
        <taxon>Betaproteobacteria</taxon>
        <taxon>Burkholderiales</taxon>
        <taxon>Comamonadaceae</taxon>
        <taxon>Variovorax</taxon>
    </lineage>
</organism>
<comment type="caution">
    <text evidence="2">The sequence shown here is derived from an EMBL/GenBank/DDBJ whole genome shotgun (WGS) entry which is preliminary data.</text>
</comment>
<dbReference type="Proteomes" id="UP000524450">
    <property type="component" value="Unassembled WGS sequence"/>
</dbReference>
<dbReference type="OrthoDB" id="8857527at2"/>
<proteinExistence type="predicted"/>
<accession>A0A433MUW1</accession>
<dbReference type="EMBL" id="RXFT01000022">
    <property type="protein sequence ID" value="RUR71586.1"/>
    <property type="molecule type" value="Genomic_DNA"/>
</dbReference>